<dbReference type="EMBL" id="KZ679680">
    <property type="protein sequence ID" value="PTB54923.1"/>
    <property type="molecule type" value="Genomic_DNA"/>
</dbReference>
<evidence type="ECO:0000313" key="1">
    <source>
        <dbReference type="EMBL" id="PTB54923.1"/>
    </source>
</evidence>
<dbReference type="Proteomes" id="UP000241690">
    <property type="component" value="Unassembled WGS sequence"/>
</dbReference>
<reference evidence="1 2" key="1">
    <citation type="submission" date="2016-07" db="EMBL/GenBank/DDBJ databases">
        <title>Multiple horizontal gene transfer events from other fungi enriched the ability of initially mycotrophic Trichoderma (Ascomycota) to feed on dead plant biomass.</title>
        <authorList>
            <consortium name="DOE Joint Genome Institute"/>
            <person name="Aerts A."/>
            <person name="Atanasova L."/>
            <person name="Chenthamara K."/>
            <person name="Zhang J."/>
            <person name="Grujic M."/>
            <person name="Henrissat B."/>
            <person name="Kuo A."/>
            <person name="Salamov A."/>
            <person name="Lipzen A."/>
            <person name="Labutti K."/>
            <person name="Barry K."/>
            <person name="Miao Y."/>
            <person name="Rahimi M.J."/>
            <person name="Shen Q."/>
            <person name="Grigoriev I.V."/>
            <person name="Kubicek C.P."/>
            <person name="Druzhinina I.S."/>
        </authorList>
    </citation>
    <scope>NUCLEOTIDE SEQUENCE [LARGE SCALE GENOMIC DNA]</scope>
    <source>
        <strain evidence="1 2">CBS 226.95</strain>
    </source>
</reference>
<gene>
    <name evidence="1" type="ORF">M431DRAFT_433563</name>
</gene>
<proteinExistence type="predicted"/>
<accession>A0A2T4AD33</accession>
<dbReference type="GeneID" id="36623688"/>
<evidence type="ECO:0000313" key="2">
    <source>
        <dbReference type="Proteomes" id="UP000241690"/>
    </source>
</evidence>
<dbReference type="AlphaFoldDB" id="A0A2T4AD33"/>
<dbReference type="RefSeq" id="XP_024774600.1">
    <property type="nucleotide sequence ID" value="XM_024915122.1"/>
</dbReference>
<organism evidence="1 2">
    <name type="scientific">Trichoderma harzianum CBS 226.95</name>
    <dbReference type="NCBI Taxonomy" id="983964"/>
    <lineage>
        <taxon>Eukaryota</taxon>
        <taxon>Fungi</taxon>
        <taxon>Dikarya</taxon>
        <taxon>Ascomycota</taxon>
        <taxon>Pezizomycotina</taxon>
        <taxon>Sordariomycetes</taxon>
        <taxon>Hypocreomycetidae</taxon>
        <taxon>Hypocreales</taxon>
        <taxon>Hypocreaceae</taxon>
        <taxon>Trichoderma</taxon>
    </lineage>
</organism>
<name>A0A2T4AD33_TRIHA</name>
<protein>
    <submittedName>
        <fullName evidence="1">Uncharacterized protein</fullName>
    </submittedName>
</protein>
<keyword evidence="2" id="KW-1185">Reference proteome</keyword>
<sequence length="74" mass="8416">MLRAKTLTVVRAFSSSLSDADRLGSKDNLVWIPPVAPPKAMLICCAWVQYHETLNRPFEAQEHWIEVVVQNTVH</sequence>